<feature type="transmembrane region" description="Helical" evidence="2">
    <location>
        <begin position="2029"/>
        <end position="2049"/>
    </location>
</feature>
<dbReference type="Pfam" id="PF12892">
    <property type="entry name" value="FctA"/>
    <property type="match status" value="3"/>
</dbReference>
<evidence type="ECO:0000256" key="2">
    <source>
        <dbReference type="SAM" id="Phobius"/>
    </source>
</evidence>
<evidence type="ECO:0000313" key="5">
    <source>
        <dbReference type="EMBL" id="EHL11007.1"/>
    </source>
</evidence>
<feature type="compositionally biased region" description="Acidic residues" evidence="1">
    <location>
        <begin position="57"/>
        <end position="68"/>
    </location>
</feature>
<feature type="region of interest" description="Disordered" evidence="1">
    <location>
        <begin position="45"/>
        <end position="108"/>
    </location>
</feature>
<protein>
    <recommendedName>
        <fullName evidence="4">Streptococcal pilin isopeptide linkage domain-containing protein</fullName>
    </recommendedName>
</protein>
<keyword evidence="2" id="KW-0812">Transmembrane</keyword>
<evidence type="ECO:0000259" key="4">
    <source>
        <dbReference type="Pfam" id="PF12892"/>
    </source>
</evidence>
<dbReference type="InterPro" id="IPR022464">
    <property type="entry name" value="Strep_pil_isopept_link"/>
</dbReference>
<feature type="domain" description="Streptococcal pilin isopeptide linkage" evidence="4">
    <location>
        <begin position="1790"/>
        <end position="1925"/>
    </location>
</feature>
<keyword evidence="2" id="KW-0472">Membrane</keyword>
<proteinExistence type="predicted"/>
<accession>G9WW70</accession>
<sequence length="2058" mass="228607">MLKFSGNGVGKRVLSAFLCAVLSFSNVQIAYAGESTEEISQEGAFFASESNPQQEGIEGEASEGMEAEPAEKGDREEISKESPSNLRDKKKENIETENTEAENAKEDTAFLAAGEFEETTEEGILVRAKYGEDTFPEGTFMRLRPVEEEETLSAMKEKVLSEKEKEEASGQKVELRSFYAVDIGFFRVTEEGEEVAVQPKKGKAVQVELKKSPALEEALSIKPGTWVEEYVDEEEIRKEKTLFQKDEYTVSLPEGEELSLVHLPEGREAELLPLTDGDSTLRFSGKEFSPYGLAGTGRGKSVGQASNHSFQVYWKEAPDPQAGTENATTGHSYSDPLAATNIRERKNLQIIPPAKSSNQLDTSTMMLEFTLKGNKDTKYPPGSISIDIPESVFKSWSTTHPTLVAYKDRYNLQDGMEPVQSQVPKAPETNSLSDFNYTEVERPINGKKEKYYHLVNHSEVPGAMILEAEFAYPMRPTMVQMEHKQVGGKEIGEYRNAFPVFAEIHHPDSQYNASMQDNLSVTLQTEVKPFKMTIKHGTGGKTGGLFYKWDPAWGDKPADADSYFYVPWYIDADRPGGSSQGFTYSFHLDNNTADGGQLVGVKKMPQSVWWNRYTYASYLDSDTSSGSYPDIARYMNSAPPADQYWLVNPIGRTFVGIDKEPVKRPGGPSDDTFENSTGSYYDYDGYPLQSYQGGQRYVALYRYPMTKITNAIANHVDMVEHGFLLKNKVSWTETWADGYTRNGSSEATLENQAKVILPLRPKGKVQMDKNNTGDGWIFTDSLQTLFADGAQNIPISGNARTSPMYYLFASNQVDGSKVVMHADGTYTVPETKIVLRDDGEYYLYTLKNNVWMTEPLNTDPTTAINLETGFREPGTAVYKLKEEDYYYDSVSIKNMEVYDVEQVSAPVNYTPTGRISRNFASYAPVELWIRKKGHTSYEKYGSFQAIDKDQFTFTPESGYSKVTAQQGNNIITSANYLDLKAAFPGGVSGIEFRNTTKAYQTNLQPAFGISLTPSAAMREQYQKALNAGLNSAVAGPGYGKADTGADSLAGRLGKQWDRVAYVHRPMQLTSSINKYLDNITYSDGFVRGFKDDPVHGEQLHLCYVDIHNQVALPEPLRKEEYLSPYLLRDGIIYDLLPAGTYVKEEEIHLGPNGQGGAYGGDFDRGDYQVEFIENWEDSGQTMMKVSFKTPAGRKNISGGNASRIRLGYIVHNPYSNILDRGRILQNTAAFLNTSKETKWIPNFSPKNEANGIPERHSGRLKEPYFQKEMENAWNADPSHYKTMSVTDMPLNYEAITIVQAGFSNYVSTEVHKPFAKDNVSYMGDPYRHRLLYQALSSTRTTDIILFDILGEEQDRNGDFDGIDISSFLNKKPFEKGLTTENPDVLEPMVYYSTVVPTTEAQRNLGAPKYDTAAYNSDNSVYNPKNPNSIWKVWDYKHPENNAGVNKKDIKAIAVDARTTKAGKRFILDTQGKLVAYVKMTASMDKKKLPVHNVNTGYLKSITFNGEDVPASEVIKELEAPSSHNLIAPVQVSIPVKKVLDGPAGVTAPNIRNAFRFTLKAEAGASLLDGNRQPVVTEKTNPDADGGLLEFGPIEFIRPGTYTYTVTETGNFPRIKNDLLSEKTLTVTVTNPDDKKLSYTSTVNATTPLTFTNTFGIDKVKPKISIKKVLEHYGGVTVPDIKEKYSFTLTALDGAPMPAEASGGSLTKTNPDADGGEISFGEITYSLPGEYRYTVTESGSVPLVENDKEAVKNLIVKVKDLGNGTMSATVSGDALEFRNLLSLPPAEEELSLKKEVKGGSPENKDPFRFSLSWKKTELTAVGNAGVKLPANPAPMPGNSPGQEVQITVNGAGTGTFEKIAFPAPGKYTYEVREEALLKGYRFDKSRYQVVFTVEEDPANPSHLTVKKEIFKDDVPAEQILFVNEYEPNQPGPNPPTPPTPPDPSLPPNDKPTPPGPPTPPTPTETPEIPPEPDRPSTPRPKTLREINSRIKAILGRKRPLTQEDREELEQLIKVVSKYKRRVQTADSSKSILYVIFSGISGILLALYMALKRRWNQIRL</sequence>
<feature type="domain" description="Streptococcal pilin isopeptide linkage" evidence="4">
    <location>
        <begin position="1664"/>
        <end position="1778"/>
    </location>
</feature>
<dbReference type="EMBL" id="AFZD01000018">
    <property type="protein sequence ID" value="EHL11007.1"/>
    <property type="molecule type" value="Genomic_DNA"/>
</dbReference>
<keyword evidence="3" id="KW-0732">Signal</keyword>
<keyword evidence="2" id="KW-1133">Transmembrane helix</keyword>
<evidence type="ECO:0000313" key="6">
    <source>
        <dbReference type="Proteomes" id="UP000003527"/>
    </source>
</evidence>
<feature type="compositionally biased region" description="Basic and acidic residues" evidence="1">
    <location>
        <begin position="69"/>
        <end position="94"/>
    </location>
</feature>
<keyword evidence="6" id="KW-1185">Reference proteome</keyword>
<feature type="signal peptide" evidence="3">
    <location>
        <begin position="1"/>
        <end position="32"/>
    </location>
</feature>
<comment type="caution">
    <text evidence="5">The sequence shown here is derived from an EMBL/GenBank/DDBJ whole genome shotgun (WGS) entry which is preliminary data.</text>
</comment>
<organism evidence="5 6">
    <name type="scientific">Oribacterium asaccharolyticum ACB7</name>
    <dbReference type="NCBI Taxonomy" id="796944"/>
    <lineage>
        <taxon>Bacteria</taxon>
        <taxon>Bacillati</taxon>
        <taxon>Bacillota</taxon>
        <taxon>Clostridia</taxon>
        <taxon>Lachnospirales</taxon>
        <taxon>Lachnospiraceae</taxon>
        <taxon>Oribacterium</taxon>
    </lineage>
</organism>
<name>G9WW70_9FIRM</name>
<feature type="region of interest" description="Disordered" evidence="1">
    <location>
        <begin position="1924"/>
        <end position="1982"/>
    </location>
</feature>
<reference evidence="5 6" key="1">
    <citation type="submission" date="2011-08" db="EMBL/GenBank/DDBJ databases">
        <title>The Genome Sequence of Oribacterium sp. ACB7.</title>
        <authorList>
            <consortium name="The Broad Institute Genome Sequencing Platform"/>
            <person name="Earl A."/>
            <person name="Ward D."/>
            <person name="Feldgarden M."/>
            <person name="Gevers D."/>
            <person name="Sizova M."/>
            <person name="Hazen A."/>
            <person name="Epstein S."/>
            <person name="Young S.K."/>
            <person name="Zeng Q."/>
            <person name="Gargeya S."/>
            <person name="Fitzgerald M."/>
            <person name="Haas B."/>
            <person name="Abouelleil A."/>
            <person name="Alvarado L."/>
            <person name="Arachchi H.M."/>
            <person name="Berlin A."/>
            <person name="Brown A."/>
            <person name="Chapman S.B."/>
            <person name="Chen Z."/>
            <person name="Dunbar C."/>
            <person name="Freedman E."/>
            <person name="Gearin G."/>
            <person name="Gellesch M."/>
            <person name="Goldberg J."/>
            <person name="Griggs A."/>
            <person name="Gujja S."/>
            <person name="Heiman D."/>
            <person name="Howarth C."/>
            <person name="Larson L."/>
            <person name="Lui A."/>
            <person name="MacDonald P.J.P."/>
            <person name="Montmayeur A."/>
            <person name="Murphy C."/>
            <person name="Neiman D."/>
            <person name="Pearson M."/>
            <person name="Priest M."/>
            <person name="Roberts A."/>
            <person name="Saif S."/>
            <person name="Shea T."/>
            <person name="Shenoy N."/>
            <person name="Sisk P."/>
            <person name="Stolte C."/>
            <person name="Sykes S."/>
            <person name="Wortman J."/>
            <person name="Nusbaum C."/>
            <person name="Birren B."/>
        </authorList>
    </citation>
    <scope>NUCLEOTIDE SEQUENCE [LARGE SCALE GENOMIC DNA]</scope>
    <source>
        <strain evidence="5 6">ACB7</strain>
    </source>
</reference>
<dbReference type="RefSeq" id="WP_009536953.1">
    <property type="nucleotide sequence ID" value="NZ_JH414505.1"/>
</dbReference>
<dbReference type="InterPro" id="IPR038174">
    <property type="entry name" value="Strep_pil_link_sf"/>
</dbReference>
<feature type="compositionally biased region" description="Pro residues" evidence="1">
    <location>
        <begin position="1928"/>
        <end position="1968"/>
    </location>
</feature>
<dbReference type="HOGENOM" id="CLU_233419_0_0_9"/>
<dbReference type="Gene3D" id="2.60.40.3050">
    <property type="match status" value="3"/>
</dbReference>
<evidence type="ECO:0000256" key="3">
    <source>
        <dbReference type="SAM" id="SignalP"/>
    </source>
</evidence>
<feature type="domain" description="Streptococcal pilin isopeptide linkage" evidence="4">
    <location>
        <begin position="1534"/>
        <end position="1654"/>
    </location>
</feature>
<dbReference type="PATRIC" id="fig|796944.3.peg.1895"/>
<gene>
    <name evidence="5" type="ORF">HMPREF9624_01154</name>
</gene>
<evidence type="ECO:0000256" key="1">
    <source>
        <dbReference type="SAM" id="MobiDB-lite"/>
    </source>
</evidence>
<dbReference type="Proteomes" id="UP000003527">
    <property type="component" value="Unassembled WGS sequence"/>
</dbReference>
<feature type="chain" id="PRO_5003527843" description="Streptococcal pilin isopeptide linkage domain-containing protein" evidence="3">
    <location>
        <begin position="33"/>
        <end position="2058"/>
    </location>
</feature>
<feature type="compositionally biased region" description="Basic and acidic residues" evidence="1">
    <location>
        <begin position="1970"/>
        <end position="1982"/>
    </location>
</feature>